<dbReference type="InterPro" id="IPR050204">
    <property type="entry name" value="AraC_XylS_family_regulators"/>
</dbReference>
<sequence length="376" mass="40933">MTVGDDRVPDAAVAVGGTWSSVRSLDDFATLRTNGPDSSPHWWPEIGPLGNPGSFSFAHRMRRVGPITVLDADFHDDVWVNGGETRPHYHVTLPVAPASTAVIDEVSVAVQPGSVAVYRPEGQAGVDRYVGRLLAVMIDRHAVEDALADALGRSITSQIDFAPLMRTATPEVRSWITIVSEFSEQLFRPHSVLNRPMVGMPFAEGLVRGLLLAADHSYRASLEGAAAEPPPGVIRAAIEVIEAEADRPLTVSALAQRSYVSVRSLQHGFQRHVGVTPMAYLRQVRLRRAHRDLLEADPSTVTVASVAYRWGFTNLGRFAAAHAARYQEPPLKTLQRNAHSSGNPSPIPSDISQLRDDGRGSDGPSLFVHEVRPEHR</sequence>
<evidence type="ECO:0000313" key="8">
    <source>
        <dbReference type="Proteomes" id="UP000216246"/>
    </source>
</evidence>
<dbReference type="SUPFAM" id="SSF46689">
    <property type="entry name" value="Homeodomain-like"/>
    <property type="match status" value="1"/>
</dbReference>
<dbReference type="PROSITE" id="PS01124">
    <property type="entry name" value="HTH_ARAC_FAMILY_2"/>
    <property type="match status" value="1"/>
</dbReference>
<dbReference type="PANTHER" id="PTHR46796:SF12">
    <property type="entry name" value="HTH-TYPE DNA-BINDING TRANSCRIPTIONAL ACTIVATOR EUTR"/>
    <property type="match status" value="1"/>
</dbReference>
<dbReference type="Proteomes" id="UP000466831">
    <property type="component" value="Chromosome"/>
</dbReference>
<protein>
    <submittedName>
        <fullName evidence="6">AraC family transcriptional regulator</fullName>
    </submittedName>
</protein>
<accession>A0AAC9YM01</accession>
<reference evidence="6 8" key="1">
    <citation type="submission" date="2017-08" db="EMBL/GenBank/DDBJ databases">
        <title>Phylogentic analysis of Mycobacterium avium complex whole genomes.</title>
        <authorList>
            <person name="Caverly L.J."/>
            <person name="Spilker T."/>
            <person name="LiPuma J."/>
        </authorList>
    </citation>
    <scope>NUCLEOTIDE SEQUENCE [LARGE SCALE GENOMIC DNA]</scope>
    <source>
        <strain evidence="6 8">FLAC0026</strain>
    </source>
</reference>
<dbReference type="SMART" id="SM00342">
    <property type="entry name" value="HTH_ARAC"/>
    <property type="match status" value="1"/>
</dbReference>
<keyword evidence="3" id="KW-0804">Transcription</keyword>
<keyword evidence="1" id="KW-0805">Transcription regulation</keyword>
<evidence type="ECO:0000313" key="9">
    <source>
        <dbReference type="Proteomes" id="UP000466831"/>
    </source>
</evidence>
<keyword evidence="9" id="KW-1185">Reference proteome</keyword>
<dbReference type="PANTHER" id="PTHR46796">
    <property type="entry name" value="HTH-TYPE TRANSCRIPTIONAL ACTIVATOR RHAS-RELATED"/>
    <property type="match status" value="1"/>
</dbReference>
<dbReference type="Proteomes" id="UP000216246">
    <property type="component" value="Chromosome"/>
</dbReference>
<evidence type="ECO:0000256" key="3">
    <source>
        <dbReference type="ARBA" id="ARBA00023163"/>
    </source>
</evidence>
<proteinExistence type="predicted"/>
<evidence type="ECO:0000313" key="7">
    <source>
        <dbReference type="EMBL" id="BBY11736.1"/>
    </source>
</evidence>
<dbReference type="InterPro" id="IPR035418">
    <property type="entry name" value="AraC-bd_2"/>
</dbReference>
<keyword evidence="2" id="KW-0238">DNA-binding</keyword>
<dbReference type="EMBL" id="CP023147">
    <property type="protein sequence ID" value="ASW91783.1"/>
    <property type="molecule type" value="Genomic_DNA"/>
</dbReference>
<dbReference type="KEGG" id="mmal:CKJ54_19375"/>
<evidence type="ECO:0000256" key="2">
    <source>
        <dbReference type="ARBA" id="ARBA00023125"/>
    </source>
</evidence>
<feature type="compositionally biased region" description="Polar residues" evidence="4">
    <location>
        <begin position="334"/>
        <end position="344"/>
    </location>
</feature>
<reference evidence="7 9" key="2">
    <citation type="journal article" date="2019" name="Emerg. Microbes Infect.">
        <title>Comprehensive subspecies identification of 175 nontuberculous mycobacteria species based on 7547 genomic profiles.</title>
        <authorList>
            <person name="Matsumoto Y."/>
            <person name="Kinjo T."/>
            <person name="Motooka D."/>
            <person name="Nabeya D."/>
            <person name="Jung N."/>
            <person name="Uechi K."/>
            <person name="Horii T."/>
            <person name="Iida T."/>
            <person name="Fujita J."/>
            <person name="Nakamura S."/>
        </authorList>
    </citation>
    <scope>NUCLEOTIDE SEQUENCE [LARGE SCALE GENOMIC DNA]</scope>
    <source>
        <strain evidence="7 9">JCM 17324</strain>
    </source>
</reference>
<dbReference type="GO" id="GO:0043565">
    <property type="term" value="F:sequence-specific DNA binding"/>
    <property type="evidence" value="ECO:0007669"/>
    <property type="project" value="InterPro"/>
</dbReference>
<dbReference type="Pfam" id="PF14525">
    <property type="entry name" value="AraC_binding_2"/>
    <property type="match status" value="1"/>
</dbReference>
<name>A0AAC9YM01_9MYCO</name>
<evidence type="ECO:0000313" key="6">
    <source>
        <dbReference type="EMBL" id="ASW91783.1"/>
    </source>
</evidence>
<dbReference type="InterPro" id="IPR009057">
    <property type="entry name" value="Homeodomain-like_sf"/>
</dbReference>
<dbReference type="Pfam" id="PF12833">
    <property type="entry name" value="HTH_18"/>
    <property type="match status" value="1"/>
</dbReference>
<feature type="domain" description="HTH araC/xylS-type" evidence="5">
    <location>
        <begin position="235"/>
        <end position="336"/>
    </location>
</feature>
<evidence type="ECO:0000256" key="1">
    <source>
        <dbReference type="ARBA" id="ARBA00023015"/>
    </source>
</evidence>
<dbReference type="InterPro" id="IPR018060">
    <property type="entry name" value="HTH_AraC"/>
</dbReference>
<gene>
    <name evidence="6" type="ORF">CKJ54_19375</name>
    <name evidence="7" type="ORF">MMARJ_24760</name>
</gene>
<dbReference type="GO" id="GO:0003700">
    <property type="term" value="F:DNA-binding transcription factor activity"/>
    <property type="evidence" value="ECO:0007669"/>
    <property type="project" value="InterPro"/>
</dbReference>
<feature type="region of interest" description="Disordered" evidence="4">
    <location>
        <begin position="334"/>
        <end position="376"/>
    </location>
</feature>
<organism evidence="6 8">
    <name type="scientific">Mycobacterium marseillense</name>
    <dbReference type="NCBI Taxonomy" id="701042"/>
    <lineage>
        <taxon>Bacteria</taxon>
        <taxon>Bacillati</taxon>
        <taxon>Actinomycetota</taxon>
        <taxon>Actinomycetes</taxon>
        <taxon>Mycobacteriales</taxon>
        <taxon>Mycobacteriaceae</taxon>
        <taxon>Mycobacterium</taxon>
        <taxon>Mycobacterium avium complex (MAC)</taxon>
    </lineage>
</organism>
<dbReference type="AlphaFoldDB" id="A0AAC9YM01"/>
<dbReference type="RefSeq" id="WP_083017551.1">
    <property type="nucleotide sequence ID" value="NZ_AP022584.1"/>
</dbReference>
<reference evidence="7" key="3">
    <citation type="submission" date="2020-02" db="EMBL/GenBank/DDBJ databases">
        <authorList>
            <person name="Matsumoto Y."/>
            <person name="Motooka D."/>
            <person name="Nakamura S."/>
        </authorList>
    </citation>
    <scope>NUCLEOTIDE SEQUENCE</scope>
    <source>
        <strain evidence="7">JCM 17324</strain>
    </source>
</reference>
<dbReference type="Gene3D" id="1.10.10.60">
    <property type="entry name" value="Homeodomain-like"/>
    <property type="match status" value="1"/>
</dbReference>
<dbReference type="EMBL" id="AP022584">
    <property type="protein sequence ID" value="BBY11736.1"/>
    <property type="molecule type" value="Genomic_DNA"/>
</dbReference>
<evidence type="ECO:0000259" key="5">
    <source>
        <dbReference type="PROSITE" id="PS01124"/>
    </source>
</evidence>
<evidence type="ECO:0000256" key="4">
    <source>
        <dbReference type="SAM" id="MobiDB-lite"/>
    </source>
</evidence>